<comment type="catalytic activity">
    <reaction evidence="1">
        <text>ATP + protein L-histidine = ADP + protein N-phospho-L-histidine.</text>
        <dbReference type="EC" id="2.7.13.3"/>
    </reaction>
</comment>
<dbReference type="SMART" id="SM00448">
    <property type="entry name" value="REC"/>
    <property type="match status" value="1"/>
</dbReference>
<evidence type="ECO:0000259" key="10">
    <source>
        <dbReference type="PROSITE" id="PS50113"/>
    </source>
</evidence>
<dbReference type="SUPFAM" id="SSF55785">
    <property type="entry name" value="PYP-like sensor domain (PAS domain)"/>
    <property type="match status" value="1"/>
</dbReference>
<protein>
    <recommendedName>
        <fullName evidence="2">histidine kinase</fullName>
        <ecNumber evidence="2">2.7.13.3</ecNumber>
    </recommendedName>
</protein>
<dbReference type="InterPro" id="IPR036097">
    <property type="entry name" value="HisK_dim/P_sf"/>
</dbReference>
<dbReference type="InterPro" id="IPR001789">
    <property type="entry name" value="Sig_transdc_resp-reg_receiver"/>
</dbReference>
<dbReference type="InterPro" id="IPR000014">
    <property type="entry name" value="PAS"/>
</dbReference>
<keyword evidence="5 11" id="KW-0418">Kinase</keyword>
<feature type="domain" description="PAC" evidence="10">
    <location>
        <begin position="102"/>
        <end position="154"/>
    </location>
</feature>
<dbReference type="GO" id="GO:0009927">
    <property type="term" value="F:histidine phosphotransfer kinase activity"/>
    <property type="evidence" value="ECO:0007669"/>
    <property type="project" value="TreeGrafter"/>
</dbReference>
<dbReference type="AlphaFoldDB" id="A0A1F6TQK7"/>
<dbReference type="FunFam" id="3.30.565.10:FF:000006">
    <property type="entry name" value="Sensor histidine kinase WalK"/>
    <property type="match status" value="1"/>
</dbReference>
<dbReference type="EMBL" id="MFSU01000057">
    <property type="protein sequence ID" value="OGI47413.1"/>
    <property type="molecule type" value="Genomic_DNA"/>
</dbReference>
<evidence type="ECO:0000259" key="8">
    <source>
        <dbReference type="PROSITE" id="PS50110"/>
    </source>
</evidence>
<dbReference type="SUPFAM" id="SSF52172">
    <property type="entry name" value="CheY-like"/>
    <property type="match status" value="1"/>
</dbReference>
<dbReference type="SMART" id="SM00086">
    <property type="entry name" value="PAC"/>
    <property type="match status" value="1"/>
</dbReference>
<dbReference type="InterPro" id="IPR005467">
    <property type="entry name" value="His_kinase_dom"/>
</dbReference>
<dbReference type="InterPro" id="IPR036890">
    <property type="entry name" value="HATPase_C_sf"/>
</dbReference>
<dbReference type="PANTHER" id="PTHR43047">
    <property type="entry name" value="TWO-COMPONENT HISTIDINE PROTEIN KINASE"/>
    <property type="match status" value="1"/>
</dbReference>
<dbReference type="GO" id="GO:0005886">
    <property type="term" value="C:plasma membrane"/>
    <property type="evidence" value="ECO:0007669"/>
    <property type="project" value="TreeGrafter"/>
</dbReference>
<dbReference type="Pfam" id="PF13426">
    <property type="entry name" value="PAS_9"/>
    <property type="match status" value="1"/>
</dbReference>
<dbReference type="InterPro" id="IPR035965">
    <property type="entry name" value="PAS-like_dom_sf"/>
</dbReference>
<evidence type="ECO:0000256" key="1">
    <source>
        <dbReference type="ARBA" id="ARBA00000085"/>
    </source>
</evidence>
<evidence type="ECO:0000256" key="6">
    <source>
        <dbReference type="PROSITE-ProRule" id="PRU00169"/>
    </source>
</evidence>
<feature type="modified residue" description="4-aspartylphosphate" evidence="6">
    <location>
        <position position="465"/>
    </location>
</feature>
<dbReference type="InterPro" id="IPR004358">
    <property type="entry name" value="Sig_transdc_His_kin-like_C"/>
</dbReference>
<name>A0A1F6TQK7_9PROT</name>
<dbReference type="Gene3D" id="3.40.50.2300">
    <property type="match status" value="1"/>
</dbReference>
<accession>A0A1F6TQK7</accession>
<feature type="domain" description="Response regulatory" evidence="8">
    <location>
        <begin position="415"/>
        <end position="532"/>
    </location>
</feature>
<dbReference type="InterPro" id="IPR000700">
    <property type="entry name" value="PAS-assoc_C"/>
</dbReference>
<keyword evidence="4" id="KW-0808">Transferase</keyword>
<dbReference type="PROSITE" id="PS50113">
    <property type="entry name" value="PAC"/>
    <property type="match status" value="1"/>
</dbReference>
<dbReference type="SUPFAM" id="SSF55874">
    <property type="entry name" value="ATPase domain of HSP90 chaperone/DNA topoisomerase II/histidine kinase"/>
    <property type="match status" value="1"/>
</dbReference>
<dbReference type="GO" id="GO:0000155">
    <property type="term" value="F:phosphorelay sensor kinase activity"/>
    <property type="evidence" value="ECO:0007669"/>
    <property type="project" value="InterPro"/>
</dbReference>
<gene>
    <name evidence="11" type="ORF">A2151_07965</name>
</gene>
<dbReference type="InterPro" id="IPR001610">
    <property type="entry name" value="PAC"/>
</dbReference>
<evidence type="ECO:0000256" key="5">
    <source>
        <dbReference type="ARBA" id="ARBA00022777"/>
    </source>
</evidence>
<dbReference type="PRINTS" id="PR00344">
    <property type="entry name" value="BCTRLSENSOR"/>
</dbReference>
<evidence type="ECO:0000313" key="11">
    <source>
        <dbReference type="EMBL" id="OGI47413.1"/>
    </source>
</evidence>
<comment type="caution">
    <text evidence="11">The sequence shown here is derived from an EMBL/GenBank/DDBJ whole genome shotgun (WGS) entry which is preliminary data.</text>
</comment>
<dbReference type="NCBIfam" id="TIGR00229">
    <property type="entry name" value="sensory_box"/>
    <property type="match status" value="1"/>
</dbReference>
<sequence>MTEVRRQEALLKTGALQNAILTSANFSIIATDEKGIIQLFNVGAERMLGYLAAEVVNKINPSDIHDPQEVMARAQALSLELATPISPGFEALAFKASRGIEDSYELTYIRKDGSRFPAIVSITALRDDYGDILGYLLIGADNSVRKQVELELHKAMAVAEKANLAKSDFLSSMSHELRTPLSAILGFAQLMESGSPLPTPSQKRSIDQILQAGWYLLELINEILDLALIESGKLSLSPEPISLAEVMHECQDMIEPQAQKRGIRVTFPQFEIRYFVKADRTRVKQVLINLLSNAVKYNKVGGTVVVDCTTSTAERIRISVKDTGEGLTPDKLTQLFQPFNRLGKEAGIEEGTGIGLMMSKRLVELMGGVIGVKSTVGVGSVFWIELNLTAEPQPATAEPTAVAQAQVQADAQLRTLLYVEDNPANLMLVQDLIARRPDIRLLSAADGDRGIEIARAARPDVILMDINLPGISGIQALKILRADPATAHIPVVALSANAIPRDIEKGLEAGFFRYLTKPIKVNQFMDTLDVALKFAKPQSARANKEEKA</sequence>
<dbReference type="Proteomes" id="UP000178885">
    <property type="component" value="Unassembled WGS sequence"/>
</dbReference>
<dbReference type="Pfam" id="PF00512">
    <property type="entry name" value="HisKA"/>
    <property type="match status" value="1"/>
</dbReference>
<dbReference type="CDD" id="cd00082">
    <property type="entry name" value="HisKA"/>
    <property type="match status" value="1"/>
</dbReference>
<dbReference type="InterPro" id="IPR011006">
    <property type="entry name" value="CheY-like_superfamily"/>
</dbReference>
<dbReference type="PROSITE" id="PS50110">
    <property type="entry name" value="RESPONSE_REGULATORY"/>
    <property type="match status" value="1"/>
</dbReference>
<dbReference type="Gene3D" id="3.30.565.10">
    <property type="entry name" value="Histidine kinase-like ATPase, C-terminal domain"/>
    <property type="match status" value="1"/>
</dbReference>
<dbReference type="Gene3D" id="1.10.287.130">
    <property type="match status" value="1"/>
</dbReference>
<dbReference type="Pfam" id="PF00072">
    <property type="entry name" value="Response_reg"/>
    <property type="match status" value="1"/>
</dbReference>
<evidence type="ECO:0000256" key="3">
    <source>
        <dbReference type="ARBA" id="ARBA00022553"/>
    </source>
</evidence>
<dbReference type="Gene3D" id="3.30.450.20">
    <property type="entry name" value="PAS domain"/>
    <property type="match status" value="1"/>
</dbReference>
<dbReference type="PROSITE" id="PS50109">
    <property type="entry name" value="HIS_KIN"/>
    <property type="match status" value="1"/>
</dbReference>
<dbReference type="SMART" id="SM00387">
    <property type="entry name" value="HATPase_c"/>
    <property type="match status" value="1"/>
</dbReference>
<dbReference type="PANTHER" id="PTHR43047:SF72">
    <property type="entry name" value="OSMOSENSING HISTIDINE PROTEIN KINASE SLN1"/>
    <property type="match status" value="1"/>
</dbReference>
<evidence type="ECO:0000313" key="12">
    <source>
        <dbReference type="Proteomes" id="UP000178885"/>
    </source>
</evidence>
<dbReference type="InterPro" id="IPR003661">
    <property type="entry name" value="HisK_dim/P_dom"/>
</dbReference>
<reference evidence="11 12" key="1">
    <citation type="journal article" date="2016" name="Nat. Commun.">
        <title>Thousands of microbial genomes shed light on interconnected biogeochemical processes in an aquifer system.</title>
        <authorList>
            <person name="Anantharaman K."/>
            <person name="Brown C.T."/>
            <person name="Hug L.A."/>
            <person name="Sharon I."/>
            <person name="Castelle C.J."/>
            <person name="Probst A.J."/>
            <person name="Thomas B.C."/>
            <person name="Singh A."/>
            <person name="Wilkins M.J."/>
            <person name="Karaoz U."/>
            <person name="Brodie E.L."/>
            <person name="Williams K.H."/>
            <person name="Hubbard S.S."/>
            <person name="Banfield J.F."/>
        </authorList>
    </citation>
    <scope>NUCLEOTIDE SEQUENCE [LARGE SCALE GENOMIC DNA]</scope>
</reference>
<feature type="domain" description="PAS" evidence="9">
    <location>
        <begin position="20"/>
        <end position="84"/>
    </location>
</feature>
<dbReference type="SUPFAM" id="SSF47384">
    <property type="entry name" value="Homodimeric domain of signal transducing histidine kinase"/>
    <property type="match status" value="1"/>
</dbReference>
<evidence type="ECO:0000256" key="2">
    <source>
        <dbReference type="ARBA" id="ARBA00012438"/>
    </source>
</evidence>
<proteinExistence type="predicted"/>
<dbReference type="InterPro" id="IPR003594">
    <property type="entry name" value="HATPase_dom"/>
</dbReference>
<dbReference type="SMART" id="SM00091">
    <property type="entry name" value="PAS"/>
    <property type="match status" value="1"/>
</dbReference>
<keyword evidence="3 6" id="KW-0597">Phosphoprotein</keyword>
<dbReference type="SMART" id="SM00388">
    <property type="entry name" value="HisKA"/>
    <property type="match status" value="1"/>
</dbReference>
<evidence type="ECO:0000259" key="7">
    <source>
        <dbReference type="PROSITE" id="PS50109"/>
    </source>
</evidence>
<dbReference type="STRING" id="1817760.A2151_07965"/>
<dbReference type="CDD" id="cd00130">
    <property type="entry name" value="PAS"/>
    <property type="match status" value="1"/>
</dbReference>
<organism evidence="11 12">
    <name type="scientific">Candidatus Muproteobacteria bacterium RBG_16_65_34</name>
    <dbReference type="NCBI Taxonomy" id="1817760"/>
    <lineage>
        <taxon>Bacteria</taxon>
        <taxon>Pseudomonadati</taxon>
        <taxon>Pseudomonadota</taxon>
        <taxon>Candidatus Muproteobacteria</taxon>
    </lineage>
</organism>
<dbReference type="PROSITE" id="PS50112">
    <property type="entry name" value="PAS"/>
    <property type="match status" value="1"/>
</dbReference>
<evidence type="ECO:0000259" key="9">
    <source>
        <dbReference type="PROSITE" id="PS50112"/>
    </source>
</evidence>
<dbReference type="EC" id="2.7.13.3" evidence="2"/>
<dbReference type="Pfam" id="PF02518">
    <property type="entry name" value="HATPase_c"/>
    <property type="match status" value="1"/>
</dbReference>
<evidence type="ECO:0000256" key="4">
    <source>
        <dbReference type="ARBA" id="ARBA00022679"/>
    </source>
</evidence>
<feature type="domain" description="Histidine kinase" evidence="7">
    <location>
        <begin position="172"/>
        <end position="390"/>
    </location>
</feature>